<feature type="compositionally biased region" description="Polar residues" evidence="1">
    <location>
        <begin position="99"/>
        <end position="111"/>
    </location>
</feature>
<feature type="region of interest" description="Disordered" evidence="1">
    <location>
        <begin position="280"/>
        <end position="347"/>
    </location>
</feature>
<dbReference type="Proteomes" id="UP000006753">
    <property type="component" value="Unassembled WGS sequence"/>
</dbReference>
<feature type="region of interest" description="Disordered" evidence="1">
    <location>
        <begin position="96"/>
        <end position="137"/>
    </location>
</feature>
<dbReference type="EMBL" id="JH921450">
    <property type="protein sequence ID" value="EKD13302.1"/>
    <property type="molecule type" value="Genomic_DNA"/>
</dbReference>
<feature type="compositionally biased region" description="Basic residues" evidence="1">
    <location>
        <begin position="319"/>
        <end position="328"/>
    </location>
</feature>
<accession>K1WLX3</accession>
<evidence type="ECO:0000256" key="1">
    <source>
        <dbReference type="SAM" id="MobiDB-lite"/>
    </source>
</evidence>
<organism evidence="2 3">
    <name type="scientific">Marssonina brunnea f. sp. multigermtubi (strain MB_m1)</name>
    <name type="common">Marssonina leaf spot fungus</name>
    <dbReference type="NCBI Taxonomy" id="1072389"/>
    <lineage>
        <taxon>Eukaryota</taxon>
        <taxon>Fungi</taxon>
        <taxon>Dikarya</taxon>
        <taxon>Ascomycota</taxon>
        <taxon>Pezizomycotina</taxon>
        <taxon>Leotiomycetes</taxon>
        <taxon>Helotiales</taxon>
        <taxon>Drepanopezizaceae</taxon>
        <taxon>Drepanopeziza</taxon>
    </lineage>
</organism>
<keyword evidence="3" id="KW-1185">Reference proteome</keyword>
<reference evidence="2 3" key="1">
    <citation type="journal article" date="2012" name="BMC Genomics">
        <title>Sequencing the genome of Marssonina brunnea reveals fungus-poplar co-evolution.</title>
        <authorList>
            <person name="Zhu S."/>
            <person name="Cao Y.-Z."/>
            <person name="Jiang C."/>
            <person name="Tan B.-Y."/>
            <person name="Wang Z."/>
            <person name="Feng S."/>
            <person name="Zhang L."/>
            <person name="Su X.-H."/>
            <person name="Brejova B."/>
            <person name="Vinar T."/>
            <person name="Xu M."/>
            <person name="Wang M.-X."/>
            <person name="Zhang S.-G."/>
            <person name="Huang M.-R."/>
            <person name="Wu R."/>
            <person name="Zhou Y."/>
        </authorList>
    </citation>
    <scope>NUCLEOTIDE SEQUENCE [LARGE SCALE GENOMIC DNA]</scope>
    <source>
        <strain evidence="2 3">MB_m1</strain>
    </source>
</reference>
<dbReference type="HOGENOM" id="CLU_799452_0_0_1"/>
<dbReference type="KEGG" id="mbe:MBM_08385"/>
<proteinExistence type="predicted"/>
<sequence length="347" mass="36884">MYIPKGRYGLLTFYPRKALPVPLQPLSIHPSDGSYGVKGLGMGFGKNRYGLRSLDSSPTWYKAMTTREVCGRFQAIGRTDRGSELGLCKQAGRKRESELVNNKASPVQAQNMMEKGTSPPDNPPPDKTDENLPISGPRSGPSPHLFVIVAVAVTQLVCTWVLVKYLTLVVRIRVTTVLTFVRVVAHVPSPPAGVSKGPRHAADLVAVTVAVHAPSPPAGVNKGVRHAAVAVMVAVTAGESGQRQSEGMRSDGADADSGVVRSSAGIVVMDGVNAASVGSIKADSLSSGTERAEETISAAGVETPNGTGSESDGTEGKQTRRNRPVRMRRWWELGDTGSRRKKNRPSK</sequence>
<protein>
    <submittedName>
        <fullName evidence="2">Uncharacterized protein</fullName>
    </submittedName>
</protein>
<name>K1WLX3_MARBU</name>
<evidence type="ECO:0000313" key="3">
    <source>
        <dbReference type="Proteomes" id="UP000006753"/>
    </source>
</evidence>
<dbReference type="AlphaFoldDB" id="K1WLX3"/>
<dbReference type="InParanoid" id="K1WLX3"/>
<gene>
    <name evidence="2" type="ORF">MBM_08385</name>
</gene>
<evidence type="ECO:0000313" key="2">
    <source>
        <dbReference type="EMBL" id="EKD13302.1"/>
    </source>
</evidence>